<proteinExistence type="predicted"/>
<keyword evidence="2" id="KW-1185">Reference proteome</keyword>
<evidence type="ECO:0000313" key="1">
    <source>
        <dbReference type="EMBL" id="TDW95596.1"/>
    </source>
</evidence>
<name>A0ABY2FR26_9ACTN</name>
<evidence type="ECO:0000313" key="2">
    <source>
        <dbReference type="Proteomes" id="UP000295060"/>
    </source>
</evidence>
<dbReference type="Gene3D" id="3.40.50.720">
    <property type="entry name" value="NAD(P)-binding Rossmann-like Domain"/>
    <property type="match status" value="1"/>
</dbReference>
<reference evidence="1 2" key="1">
    <citation type="submission" date="2019-03" db="EMBL/GenBank/DDBJ databases">
        <title>Genomic Encyclopedia of Type Strains, Phase III (KMG-III): the genomes of soil and plant-associated and newly described type strains.</title>
        <authorList>
            <person name="Whitman W."/>
        </authorList>
    </citation>
    <scope>NUCLEOTIDE SEQUENCE [LARGE SCALE GENOMIC DNA]</scope>
    <source>
        <strain evidence="1 2">VKMAc-2574</strain>
    </source>
</reference>
<dbReference type="Gene3D" id="3.90.25.10">
    <property type="entry name" value="UDP-galactose 4-epimerase, domain 1"/>
    <property type="match status" value="1"/>
</dbReference>
<organism evidence="1 2">
    <name type="scientific">Kribbella pratensis</name>
    <dbReference type="NCBI Taxonomy" id="2512112"/>
    <lineage>
        <taxon>Bacteria</taxon>
        <taxon>Bacillati</taxon>
        <taxon>Actinomycetota</taxon>
        <taxon>Actinomycetes</taxon>
        <taxon>Propionibacteriales</taxon>
        <taxon>Kribbellaceae</taxon>
        <taxon>Kribbella</taxon>
    </lineage>
</organism>
<comment type="caution">
    <text evidence="1">The sequence shown here is derived from an EMBL/GenBank/DDBJ whole genome shotgun (WGS) entry which is preliminary data.</text>
</comment>
<dbReference type="SUPFAM" id="SSF51735">
    <property type="entry name" value="NAD(P)-binding Rossmann-fold domains"/>
    <property type="match status" value="1"/>
</dbReference>
<dbReference type="InterPro" id="IPR051604">
    <property type="entry name" value="Ergot_Alk_Oxidoreductase"/>
</dbReference>
<gene>
    <name evidence="1" type="ORF">EV137_2939</name>
</gene>
<dbReference type="Proteomes" id="UP000295060">
    <property type="component" value="Unassembled WGS sequence"/>
</dbReference>
<dbReference type="PANTHER" id="PTHR43162:SF1">
    <property type="entry name" value="PRESTALK A DIFFERENTIATION PROTEIN A"/>
    <property type="match status" value="1"/>
</dbReference>
<dbReference type="InterPro" id="IPR036291">
    <property type="entry name" value="NAD(P)-bd_dom_sf"/>
</dbReference>
<dbReference type="PANTHER" id="PTHR43162">
    <property type="match status" value="1"/>
</dbReference>
<protein>
    <submittedName>
        <fullName evidence="1">Uncharacterized protein YbjT (DUF2867 family)</fullName>
    </submittedName>
</protein>
<dbReference type="EMBL" id="SODU01000001">
    <property type="protein sequence ID" value="TDW95596.1"/>
    <property type="molecule type" value="Genomic_DNA"/>
</dbReference>
<accession>A0ABY2FR26</accession>
<sequence>MPGQVAEGVILLTGATGNVGRELAALLPEARSLDRSSGADLARPETLDMEGVDSVFLVWPFLTSDGASAVLAKIAKSARRVVYLSSSAVRFGADTDPITRLHADLETAVRASGLEWTILRADTFASNALGWAGQLKAGDVVRGPDNAATAVIDPADIAAVAAAVLRDSQPGTTHTLTGPDVLSRADQVRILGDALGRELTFEATPFDDARAQLLADGRPPALVEALIGSAQNRPASDLVTTTVQDLTGRPARTFRVWADRNLAAFG</sequence>